<dbReference type="EMBL" id="RQZC01000009">
    <property type="protein sequence ID" value="RRD29280.1"/>
    <property type="molecule type" value="Genomic_DNA"/>
</dbReference>
<evidence type="ECO:0000259" key="2">
    <source>
        <dbReference type="Pfam" id="PF04235"/>
    </source>
</evidence>
<dbReference type="PANTHER" id="PTHR30590">
    <property type="entry name" value="INNER MEMBRANE PROTEIN"/>
    <property type="match status" value="1"/>
</dbReference>
<comment type="caution">
    <text evidence="3">The sequence shown here is derived from an EMBL/GenBank/DDBJ whole genome shotgun (WGS) entry which is preliminary data.</text>
</comment>
<keyword evidence="1" id="KW-1133">Transmembrane helix</keyword>
<dbReference type="Proteomes" id="UP000271272">
    <property type="component" value="Unassembled WGS sequence"/>
</dbReference>
<feature type="transmembrane region" description="Helical" evidence="1">
    <location>
        <begin position="337"/>
        <end position="358"/>
    </location>
</feature>
<feature type="transmembrane region" description="Helical" evidence="1">
    <location>
        <begin position="141"/>
        <end position="163"/>
    </location>
</feature>
<keyword evidence="1" id="KW-0472">Membrane</keyword>
<feature type="transmembrane region" description="Helical" evidence="1">
    <location>
        <begin position="202"/>
        <end position="220"/>
    </location>
</feature>
<organism evidence="3 4">
    <name type="scientific">Actinomyces bowdenii</name>
    <dbReference type="NCBI Taxonomy" id="131109"/>
    <lineage>
        <taxon>Bacteria</taxon>
        <taxon>Bacillati</taxon>
        <taxon>Actinomycetota</taxon>
        <taxon>Actinomycetes</taxon>
        <taxon>Actinomycetales</taxon>
        <taxon>Actinomycetaceae</taxon>
        <taxon>Actinomyces</taxon>
    </lineage>
</organism>
<proteinExistence type="predicted"/>
<keyword evidence="1" id="KW-0812">Transmembrane</keyword>
<feature type="domain" description="DUF418" evidence="2">
    <location>
        <begin position="219"/>
        <end position="372"/>
    </location>
</feature>
<protein>
    <submittedName>
        <fullName evidence="3">DUF418 domain-containing protein</fullName>
    </submittedName>
</protein>
<feature type="transmembrane region" description="Helical" evidence="1">
    <location>
        <begin position="305"/>
        <end position="325"/>
    </location>
</feature>
<keyword evidence="4" id="KW-1185">Reference proteome</keyword>
<name>A0A3P1V706_9ACTO</name>
<feature type="transmembrane region" description="Helical" evidence="1">
    <location>
        <begin position="232"/>
        <end position="251"/>
    </location>
</feature>
<evidence type="ECO:0000313" key="4">
    <source>
        <dbReference type="Proteomes" id="UP000271272"/>
    </source>
</evidence>
<evidence type="ECO:0000256" key="1">
    <source>
        <dbReference type="SAM" id="Phobius"/>
    </source>
</evidence>
<reference evidence="3 4" key="1">
    <citation type="submission" date="2018-11" db="EMBL/GenBank/DDBJ databases">
        <title>Genomes From Bacteria Associated with the Canine Oral Cavity: a Test Case for Automated Genome-Based Taxonomic Assignment.</title>
        <authorList>
            <person name="Coil D.A."/>
            <person name="Jospin G."/>
            <person name="Darling A.E."/>
            <person name="Wallis C."/>
            <person name="Davis I.J."/>
            <person name="Harris S."/>
            <person name="Eisen J.A."/>
            <person name="Holcombe L.J."/>
            <person name="O'Flynn C."/>
        </authorList>
    </citation>
    <scope>NUCLEOTIDE SEQUENCE [LARGE SCALE GENOMIC DNA]</scope>
    <source>
        <strain evidence="3 4">OH5050</strain>
    </source>
</reference>
<sequence>MMRAAVFTEYRRLVALDVLRGLAILGTLLTNIAIFASIDREEQVTSMANTVIRACLDLVTDGKFIGLLTIMFGIGLEIQRQSAIRKGLPWPGTYPIRAGLLILDGVLNFIFIFEFDVLMGYGLTALVIAAVTARSPRAQKIWMYAALAVHVVLMAAISVVGYVHRDELKDDTIGVLAEYDHSSYWGDVLFRLQHVLLMRLEIPFILLMGAALYLVGVHLYRAGIFAPEGARLRRIIMCLSFGVGLPVDWAIRLTGAHEMVAAFTRYVTSAGVSIGLLAAVAAFYARRDRLGLLGRAMSDVGRMALTCYLAQNLIAAFVFYDYGLGMAKVIRGPWLELYTLVIYVLIAALLVTASRLWLRFHARGPVELVWHWSYNSLAGRYTRWGEGKAQTSTGAAAKP</sequence>
<gene>
    <name evidence="3" type="ORF">EII10_07155</name>
</gene>
<feature type="transmembrane region" description="Helical" evidence="1">
    <location>
        <begin position="21"/>
        <end position="38"/>
    </location>
</feature>
<dbReference type="InterPro" id="IPR007349">
    <property type="entry name" value="DUF418"/>
</dbReference>
<dbReference type="AlphaFoldDB" id="A0A3P1V706"/>
<dbReference type="OrthoDB" id="9807744at2"/>
<dbReference type="PANTHER" id="PTHR30590:SF2">
    <property type="entry name" value="INNER MEMBRANE PROTEIN"/>
    <property type="match status" value="1"/>
</dbReference>
<feature type="transmembrane region" description="Helical" evidence="1">
    <location>
        <begin position="263"/>
        <end position="284"/>
    </location>
</feature>
<dbReference type="Pfam" id="PF04235">
    <property type="entry name" value="DUF418"/>
    <property type="match status" value="1"/>
</dbReference>
<evidence type="ECO:0000313" key="3">
    <source>
        <dbReference type="EMBL" id="RRD29280.1"/>
    </source>
</evidence>
<dbReference type="InterPro" id="IPR052529">
    <property type="entry name" value="Bact_Transport_Assoc"/>
</dbReference>
<accession>A0A3P1V706</accession>